<dbReference type="InterPro" id="IPR003680">
    <property type="entry name" value="Flavodoxin_fold"/>
</dbReference>
<comment type="similarity">
    <text evidence="1">Belongs to the NAD(P)H dehydrogenase (quinone) family.</text>
</comment>
<dbReference type="VEuPathDB" id="CryptoDB:Cvel_14021"/>
<dbReference type="Pfam" id="PF02525">
    <property type="entry name" value="Flavodoxin_2"/>
    <property type="match status" value="1"/>
</dbReference>
<accession>A0A0G4IFI0</accession>
<dbReference type="InterPro" id="IPR051545">
    <property type="entry name" value="NAD(P)H_dehydrogenase_qn"/>
</dbReference>
<evidence type="ECO:0000256" key="2">
    <source>
        <dbReference type="ARBA" id="ARBA00023002"/>
    </source>
</evidence>
<dbReference type="InterPro" id="IPR029039">
    <property type="entry name" value="Flavoprotein-like_sf"/>
</dbReference>
<evidence type="ECO:0000256" key="1">
    <source>
        <dbReference type="ARBA" id="ARBA00006252"/>
    </source>
</evidence>
<feature type="region of interest" description="Disordered" evidence="3">
    <location>
        <begin position="327"/>
        <end position="359"/>
    </location>
</feature>
<keyword evidence="2" id="KW-0560">Oxidoreductase</keyword>
<dbReference type="SUPFAM" id="SSF52218">
    <property type="entry name" value="Flavoproteins"/>
    <property type="match status" value="1"/>
</dbReference>
<dbReference type="PANTHER" id="PTHR10204">
    <property type="entry name" value="NAD P H OXIDOREDUCTASE-RELATED"/>
    <property type="match status" value="1"/>
</dbReference>
<reference evidence="5" key="1">
    <citation type="submission" date="2014-11" db="EMBL/GenBank/DDBJ databases">
        <authorList>
            <person name="Otto D Thomas"/>
            <person name="Naeem Raeece"/>
        </authorList>
    </citation>
    <scope>NUCLEOTIDE SEQUENCE</scope>
</reference>
<feature type="compositionally biased region" description="Low complexity" evidence="3">
    <location>
        <begin position="290"/>
        <end position="299"/>
    </location>
</feature>
<dbReference type="Gene3D" id="3.40.50.360">
    <property type="match status" value="1"/>
</dbReference>
<evidence type="ECO:0000256" key="3">
    <source>
        <dbReference type="SAM" id="MobiDB-lite"/>
    </source>
</evidence>
<protein>
    <recommendedName>
        <fullName evidence="4">Flavodoxin-like fold domain-containing protein</fullName>
    </recommendedName>
</protein>
<feature type="region of interest" description="Disordered" evidence="3">
    <location>
        <begin position="279"/>
        <end position="299"/>
    </location>
</feature>
<sequence>MSRWIIQLQEGIGKLYRALSLVCSLLYNDFLLSFCPGWHRRFLERVNRTRRRPLYRPSKSPDKVLIVVAHPLEKEKESKRSGKRERSSGSLSGLLVTFWEESLQAASIKYQTVYLTDRMKTGLHGVEELQGAKGKGEGWSDTFVKELQEQVDQCGFLVFVHPVYWYDVPSQLKAFEEKVLSAGFAFVKLPSAPLLMTAAVLVSYIPGVRFFMRRFSSHGLLRDKRAFVSRTLGGPDAGLRVFGHNATTLESTLKFCGVRSVKVQSLDLIDEWPFSLSTPVPREEDTQTDASAAALNEEASAQRERERILAWHRRKIEGFVLQIQKEIANSSAPGTSHRAPQDREEATKTGGVGVTKRRE</sequence>
<gene>
    <name evidence="5" type="ORF">Cvel_14021</name>
</gene>
<dbReference type="GO" id="GO:0005829">
    <property type="term" value="C:cytosol"/>
    <property type="evidence" value="ECO:0007669"/>
    <property type="project" value="TreeGrafter"/>
</dbReference>
<proteinExistence type="inferred from homology"/>
<dbReference type="GO" id="GO:0003955">
    <property type="term" value="F:NAD(P)H dehydrogenase (quinone) activity"/>
    <property type="evidence" value="ECO:0007669"/>
    <property type="project" value="TreeGrafter"/>
</dbReference>
<name>A0A0G4IFI0_9ALVE</name>
<feature type="domain" description="Flavodoxin-like fold" evidence="4">
    <location>
        <begin position="63"/>
        <end position="264"/>
    </location>
</feature>
<dbReference type="EMBL" id="CDMZ01005933">
    <property type="protein sequence ID" value="CEM56027.1"/>
    <property type="molecule type" value="Genomic_DNA"/>
</dbReference>
<organism evidence="5">
    <name type="scientific">Chromera velia CCMP2878</name>
    <dbReference type="NCBI Taxonomy" id="1169474"/>
    <lineage>
        <taxon>Eukaryota</taxon>
        <taxon>Sar</taxon>
        <taxon>Alveolata</taxon>
        <taxon>Colpodellida</taxon>
        <taxon>Chromeraceae</taxon>
        <taxon>Chromera</taxon>
    </lineage>
</organism>
<evidence type="ECO:0000259" key="4">
    <source>
        <dbReference type="Pfam" id="PF02525"/>
    </source>
</evidence>
<evidence type="ECO:0000313" key="5">
    <source>
        <dbReference type="EMBL" id="CEM56027.1"/>
    </source>
</evidence>
<dbReference type="PANTHER" id="PTHR10204:SF34">
    <property type="entry name" value="NAD(P)H DEHYDROGENASE [QUINONE] 1 ISOFORM 1"/>
    <property type="match status" value="1"/>
</dbReference>
<dbReference type="AlphaFoldDB" id="A0A0G4IFI0"/>